<sequence length="155" mass="17267">MGGDTTARRDRNDGTARRGVARARGVAAAAARLEAAMERARGDGMATATARQWWRAARGGDGMHARRGAGRDSDGAAAAMRWRWRRWRGGRRRGRRCAAAGDEREGKRGGAGLGDRVEHLRCNEQCRFLINPILVYFPYKFDSTIPNFAYMHFTQ</sequence>
<proteinExistence type="predicted"/>
<name>Q69MK5_ORYSJ</name>
<reference evidence="3" key="1">
    <citation type="journal article" date="2005" name="Nature">
        <title>The map-based sequence of the rice genome.</title>
        <authorList>
            <consortium name="International rice genome sequencing project (IRGSP)"/>
            <person name="Matsumoto T."/>
            <person name="Wu J."/>
            <person name="Kanamori H."/>
            <person name="Katayose Y."/>
            <person name="Fujisawa M."/>
            <person name="Namiki N."/>
            <person name="Mizuno H."/>
            <person name="Yamamoto K."/>
            <person name="Antonio B.A."/>
            <person name="Baba T."/>
            <person name="Sakata K."/>
            <person name="Nagamura Y."/>
            <person name="Aoki H."/>
            <person name="Arikawa K."/>
            <person name="Arita K."/>
            <person name="Bito T."/>
            <person name="Chiden Y."/>
            <person name="Fujitsuka N."/>
            <person name="Fukunaka R."/>
            <person name="Hamada M."/>
            <person name="Harada C."/>
            <person name="Hayashi A."/>
            <person name="Hijishita S."/>
            <person name="Honda M."/>
            <person name="Hosokawa S."/>
            <person name="Ichikawa Y."/>
            <person name="Idonuma A."/>
            <person name="Iijima M."/>
            <person name="Ikeda M."/>
            <person name="Ikeno M."/>
            <person name="Ito K."/>
            <person name="Ito S."/>
            <person name="Ito T."/>
            <person name="Ito Y."/>
            <person name="Ito Y."/>
            <person name="Iwabuchi A."/>
            <person name="Kamiya K."/>
            <person name="Karasawa W."/>
            <person name="Kurita K."/>
            <person name="Katagiri S."/>
            <person name="Kikuta A."/>
            <person name="Kobayashi H."/>
            <person name="Kobayashi N."/>
            <person name="Machita K."/>
            <person name="Maehara T."/>
            <person name="Masukawa M."/>
            <person name="Mizubayashi T."/>
            <person name="Mukai Y."/>
            <person name="Nagasaki H."/>
            <person name="Nagata Y."/>
            <person name="Naito S."/>
            <person name="Nakashima M."/>
            <person name="Nakama Y."/>
            <person name="Nakamichi Y."/>
            <person name="Nakamura M."/>
            <person name="Meguro A."/>
            <person name="Negishi M."/>
            <person name="Ohta I."/>
            <person name="Ohta T."/>
            <person name="Okamoto M."/>
            <person name="Ono N."/>
            <person name="Saji S."/>
            <person name="Sakaguchi M."/>
            <person name="Sakai K."/>
            <person name="Shibata M."/>
            <person name="Shimokawa T."/>
            <person name="Song J."/>
            <person name="Takazaki Y."/>
            <person name="Terasawa K."/>
            <person name="Tsugane M."/>
            <person name="Tsuji K."/>
            <person name="Ueda S."/>
            <person name="Waki K."/>
            <person name="Yamagata H."/>
            <person name="Yamamoto M."/>
            <person name="Yamamoto S."/>
            <person name="Yamane H."/>
            <person name="Yoshiki S."/>
            <person name="Yoshihara R."/>
            <person name="Yukawa K."/>
            <person name="Zhong H."/>
            <person name="Yano M."/>
            <person name="Yuan Q."/>
            <person name="Ouyang S."/>
            <person name="Liu J."/>
            <person name="Jones K.M."/>
            <person name="Gansberger K."/>
            <person name="Moffat K."/>
            <person name="Hill J."/>
            <person name="Bera J."/>
            <person name="Fadrosh D."/>
            <person name="Jin S."/>
            <person name="Johri S."/>
            <person name="Kim M."/>
            <person name="Overton L."/>
            <person name="Reardon M."/>
            <person name="Tsitrin T."/>
            <person name="Vuong H."/>
            <person name="Weaver B."/>
            <person name="Ciecko A."/>
            <person name="Tallon L."/>
            <person name="Jackson J."/>
            <person name="Pai G."/>
            <person name="Aken S.V."/>
            <person name="Utterback T."/>
            <person name="Reidmuller S."/>
            <person name="Feldblyum T."/>
            <person name="Hsiao J."/>
            <person name="Zismann V."/>
            <person name="Iobst S."/>
            <person name="de Vazeille A.R."/>
            <person name="Buell C.R."/>
            <person name="Ying K."/>
            <person name="Li Y."/>
            <person name="Lu T."/>
            <person name="Huang Y."/>
            <person name="Zhao Q."/>
            <person name="Feng Q."/>
            <person name="Zhang L."/>
            <person name="Zhu J."/>
            <person name="Weng Q."/>
            <person name="Mu J."/>
            <person name="Lu Y."/>
            <person name="Fan D."/>
            <person name="Liu Y."/>
            <person name="Guan J."/>
            <person name="Zhang Y."/>
            <person name="Yu S."/>
            <person name="Liu X."/>
            <person name="Zhang Y."/>
            <person name="Hong G."/>
            <person name="Han B."/>
            <person name="Choisne N."/>
            <person name="Demange N."/>
            <person name="Orjeda G."/>
            <person name="Samain S."/>
            <person name="Cattolico L."/>
            <person name="Pelletier E."/>
            <person name="Couloux A."/>
            <person name="Segurens B."/>
            <person name="Wincker P."/>
            <person name="D'Hont A."/>
            <person name="Scarpelli C."/>
            <person name="Weissenbach J."/>
            <person name="Salanoubat M."/>
            <person name="Quetier F."/>
            <person name="Yu Y."/>
            <person name="Kim H.R."/>
            <person name="Rambo T."/>
            <person name="Currie J."/>
            <person name="Collura K."/>
            <person name="Luo M."/>
            <person name="Yang T."/>
            <person name="Ammiraju J.S.S."/>
            <person name="Engler F."/>
            <person name="Soderlund C."/>
            <person name="Wing R.A."/>
            <person name="Palmer L.E."/>
            <person name="de la Bastide M."/>
            <person name="Spiegel L."/>
            <person name="Nascimento L."/>
            <person name="Zutavern T."/>
            <person name="O'Shaughnessy A."/>
            <person name="Dike S."/>
            <person name="Dedhia N."/>
            <person name="Preston R."/>
            <person name="Balija V."/>
            <person name="McCombie W.R."/>
            <person name="Chow T."/>
            <person name="Chen H."/>
            <person name="Chung M."/>
            <person name="Chen C."/>
            <person name="Shaw J."/>
            <person name="Wu H."/>
            <person name="Hsiao K."/>
            <person name="Chao Y."/>
            <person name="Chu M."/>
            <person name="Cheng C."/>
            <person name="Hour A."/>
            <person name="Lee P."/>
            <person name="Lin S."/>
            <person name="Lin Y."/>
            <person name="Liou J."/>
            <person name="Liu S."/>
            <person name="Hsing Y."/>
            <person name="Raghuvanshi S."/>
            <person name="Mohanty A."/>
            <person name="Bharti A.K."/>
            <person name="Gaur A."/>
            <person name="Gupta V."/>
            <person name="Kumar D."/>
            <person name="Ravi V."/>
            <person name="Vij S."/>
            <person name="Kapur A."/>
            <person name="Khurana P."/>
            <person name="Khurana P."/>
            <person name="Khurana J.P."/>
            <person name="Tyagi A.K."/>
            <person name="Gaikwad K."/>
            <person name="Singh A."/>
            <person name="Dalal V."/>
            <person name="Srivastava S."/>
            <person name="Dixit A."/>
            <person name="Pal A.K."/>
            <person name="Ghazi I.A."/>
            <person name="Yadav M."/>
            <person name="Pandit A."/>
            <person name="Bhargava A."/>
            <person name="Sureshbabu K."/>
            <person name="Batra K."/>
            <person name="Sharma T.R."/>
            <person name="Mohapatra T."/>
            <person name="Singh N.K."/>
            <person name="Messing J."/>
            <person name="Nelson A.B."/>
            <person name="Fuks G."/>
            <person name="Kavchok S."/>
            <person name="Keizer G."/>
            <person name="Linton E."/>
            <person name="Llaca V."/>
            <person name="Song R."/>
            <person name="Tanyolac B."/>
            <person name="Young S."/>
            <person name="Ho-Il K."/>
            <person name="Hahn J.H."/>
            <person name="Sangsakoo G."/>
            <person name="Vanavichit A."/>
            <person name="de Mattos Luiz.A.T."/>
            <person name="Zimmer P.D."/>
            <person name="Malone G."/>
            <person name="Dellagostin O."/>
            <person name="de Oliveira A.C."/>
            <person name="Bevan M."/>
            <person name="Bancroft I."/>
            <person name="Minx P."/>
            <person name="Cordum H."/>
            <person name="Wilson R."/>
            <person name="Cheng Z."/>
            <person name="Jin W."/>
            <person name="Jiang J."/>
            <person name="Leong S.A."/>
            <person name="Iwama H."/>
            <person name="Gojobori T."/>
            <person name="Itoh T."/>
            <person name="Niimura Y."/>
            <person name="Fujii Y."/>
            <person name="Habara T."/>
            <person name="Sakai H."/>
            <person name="Sato Y."/>
            <person name="Wilson G."/>
            <person name="Kumar K."/>
            <person name="McCouch S."/>
            <person name="Juretic N."/>
            <person name="Hoen D."/>
            <person name="Wright S."/>
            <person name="Bruskiewich R."/>
            <person name="Bureau T."/>
            <person name="Miyao A."/>
            <person name="Hirochika H."/>
            <person name="Nishikawa T."/>
            <person name="Kadowaki K."/>
            <person name="Sugiura M."/>
            <person name="Burr B."/>
            <person name="Sasaki T."/>
        </authorList>
    </citation>
    <scope>NUCLEOTIDE SEQUENCE [LARGE SCALE GENOMIC DNA]</scope>
    <source>
        <strain evidence="3">cv. Nipponbare</strain>
    </source>
</reference>
<gene>
    <name evidence="2" type="primary">OSJNBa0017O03.25</name>
</gene>
<evidence type="ECO:0000313" key="2">
    <source>
        <dbReference type="EMBL" id="BAD33910.1"/>
    </source>
</evidence>
<dbReference type="EMBL" id="AP005745">
    <property type="protein sequence ID" value="BAD33910.1"/>
    <property type="molecule type" value="Genomic_DNA"/>
</dbReference>
<accession>Q69MK5</accession>
<evidence type="ECO:0000256" key="1">
    <source>
        <dbReference type="SAM" id="MobiDB-lite"/>
    </source>
</evidence>
<evidence type="ECO:0000313" key="3">
    <source>
        <dbReference type="Proteomes" id="UP000000763"/>
    </source>
</evidence>
<dbReference type="Proteomes" id="UP000000763">
    <property type="component" value="Chromosome 9"/>
</dbReference>
<dbReference type="AlphaFoldDB" id="Q69MK5"/>
<reference evidence="3" key="2">
    <citation type="journal article" date="2008" name="Nucleic Acids Res.">
        <title>The rice annotation project database (RAP-DB): 2008 update.</title>
        <authorList>
            <consortium name="The rice annotation project (RAP)"/>
        </authorList>
    </citation>
    <scope>GENOME REANNOTATION</scope>
    <source>
        <strain evidence="3">cv. Nipponbare</strain>
    </source>
</reference>
<feature type="compositionally biased region" description="Basic and acidic residues" evidence="1">
    <location>
        <begin position="1"/>
        <end position="16"/>
    </location>
</feature>
<protein>
    <submittedName>
        <fullName evidence="2">Uncharacterized protein</fullName>
    </submittedName>
</protein>
<organism evidence="2 3">
    <name type="scientific">Oryza sativa subsp. japonica</name>
    <name type="common">Rice</name>
    <dbReference type="NCBI Taxonomy" id="39947"/>
    <lineage>
        <taxon>Eukaryota</taxon>
        <taxon>Viridiplantae</taxon>
        <taxon>Streptophyta</taxon>
        <taxon>Embryophyta</taxon>
        <taxon>Tracheophyta</taxon>
        <taxon>Spermatophyta</taxon>
        <taxon>Magnoliopsida</taxon>
        <taxon>Liliopsida</taxon>
        <taxon>Poales</taxon>
        <taxon>Poaceae</taxon>
        <taxon>BOP clade</taxon>
        <taxon>Oryzoideae</taxon>
        <taxon>Oryzeae</taxon>
        <taxon>Oryzinae</taxon>
        <taxon>Oryza</taxon>
        <taxon>Oryza sativa</taxon>
    </lineage>
</organism>
<feature type="region of interest" description="Disordered" evidence="1">
    <location>
        <begin position="1"/>
        <end position="21"/>
    </location>
</feature>